<dbReference type="SUPFAM" id="SSF53720">
    <property type="entry name" value="ALDH-like"/>
    <property type="match status" value="1"/>
</dbReference>
<dbReference type="AlphaFoldDB" id="A0A939EFH3"/>
<dbReference type="PANTHER" id="PTHR42991">
    <property type="entry name" value="ALDEHYDE DEHYDROGENASE"/>
    <property type="match status" value="1"/>
</dbReference>
<dbReference type="InterPro" id="IPR016163">
    <property type="entry name" value="Ald_DH_C"/>
</dbReference>
<sequence length="485" mass="51441">MTEATNMKTPGQMDKFPLLIDGCWEAGEGTPFSLLNKYTLQPVADIATPSDAQLARAIEAAAGAFITGAPTPYERGTILQTASRLVAEQRAEFVRIMQMEAGFTASDANGEIGRCIETLRLSAEEARRLAGDVIPMEGAPNQSGRLAFTLRVPLGVVAAITPFNAPLNTVAHKIAPAFAAGNSVILKPSSNTPLTALKLCEVLVEAGMPTGFLSLVQGGARVAEALLADQRIRFFAFTGSTEVGRSIQQAAGLRRTQMELGSIAFTLLCEDADLEKALPKIGSAGYRKAGQVCTSVQILLVQRTIFSEVQDRLAKIVASLAYGDPANPDTVVGPLISEKEAIRIENWIEEAIAGGARKLAGGTREGAVITPTLLTGIDPAMKVGGCEIFGPVVCLEPFDTLEEAIDRVNSTPFGLASGIFTQRIDNAFKSALKLEVGGVHINETSSSRVDMMPYGGSKDSGFGREGPRYAVHEMTEERVITITLG</sequence>
<organism evidence="4 5">
    <name type="scientific">Roseibium aggregatum</name>
    <dbReference type="NCBI Taxonomy" id="187304"/>
    <lineage>
        <taxon>Bacteria</taxon>
        <taxon>Pseudomonadati</taxon>
        <taxon>Pseudomonadota</taxon>
        <taxon>Alphaproteobacteria</taxon>
        <taxon>Hyphomicrobiales</taxon>
        <taxon>Stappiaceae</taxon>
        <taxon>Roseibium</taxon>
    </lineage>
</organism>
<proteinExistence type="inferred from homology"/>
<dbReference type="Gene3D" id="3.40.309.10">
    <property type="entry name" value="Aldehyde Dehydrogenase, Chain A, domain 2"/>
    <property type="match status" value="1"/>
</dbReference>
<dbReference type="GO" id="GO:0008911">
    <property type="term" value="F:lactaldehyde dehydrogenase (NAD+) activity"/>
    <property type="evidence" value="ECO:0007669"/>
    <property type="project" value="TreeGrafter"/>
</dbReference>
<dbReference type="PANTHER" id="PTHR42991:SF1">
    <property type="entry name" value="ALDEHYDE DEHYDROGENASE"/>
    <property type="match status" value="1"/>
</dbReference>
<reference evidence="4" key="1">
    <citation type="submission" date="2020-12" db="EMBL/GenBank/DDBJ databases">
        <title>Oil enriched cultivation method for isolating marine PHA-producing bacteria.</title>
        <authorList>
            <person name="Zheng W."/>
            <person name="Yu S."/>
            <person name="Huang Y."/>
        </authorList>
    </citation>
    <scope>NUCLEOTIDE SEQUENCE</scope>
    <source>
        <strain evidence="4">SY-2-12</strain>
    </source>
</reference>
<comment type="caution">
    <text evidence="4">The sequence shown here is derived from an EMBL/GenBank/DDBJ whole genome shotgun (WGS) entry which is preliminary data.</text>
</comment>
<evidence type="ECO:0000313" key="5">
    <source>
        <dbReference type="Proteomes" id="UP000664096"/>
    </source>
</evidence>
<dbReference type="InterPro" id="IPR016162">
    <property type="entry name" value="Ald_DH_N"/>
</dbReference>
<evidence type="ECO:0000259" key="3">
    <source>
        <dbReference type="Pfam" id="PF00171"/>
    </source>
</evidence>
<name>A0A939EFH3_9HYPH</name>
<dbReference type="InterPro" id="IPR016161">
    <property type="entry name" value="Ald_DH/histidinol_DH"/>
</dbReference>
<accession>A0A939EFH3</accession>
<keyword evidence="2" id="KW-0560">Oxidoreductase</keyword>
<dbReference type="Pfam" id="PF00171">
    <property type="entry name" value="Aldedh"/>
    <property type="match status" value="1"/>
</dbReference>
<evidence type="ECO:0000256" key="1">
    <source>
        <dbReference type="ARBA" id="ARBA00009986"/>
    </source>
</evidence>
<dbReference type="Gene3D" id="3.40.605.10">
    <property type="entry name" value="Aldehyde Dehydrogenase, Chain A, domain 1"/>
    <property type="match status" value="1"/>
</dbReference>
<dbReference type="InterPro" id="IPR051020">
    <property type="entry name" value="ALDH-related_metabolic_enz"/>
</dbReference>
<dbReference type="InterPro" id="IPR015590">
    <property type="entry name" value="Aldehyde_DH_dom"/>
</dbReference>
<evidence type="ECO:0000313" key="4">
    <source>
        <dbReference type="EMBL" id="MBN9671527.1"/>
    </source>
</evidence>
<dbReference type="EMBL" id="JAEKJZ010000002">
    <property type="protein sequence ID" value="MBN9671527.1"/>
    <property type="molecule type" value="Genomic_DNA"/>
</dbReference>
<protein>
    <submittedName>
        <fullName evidence="4">Aldehyde dehydrogenase family protein</fullName>
    </submittedName>
</protein>
<feature type="domain" description="Aldehyde dehydrogenase" evidence="3">
    <location>
        <begin position="24"/>
        <end position="479"/>
    </location>
</feature>
<evidence type="ECO:0000256" key="2">
    <source>
        <dbReference type="ARBA" id="ARBA00023002"/>
    </source>
</evidence>
<gene>
    <name evidence="4" type="ORF">JF539_14350</name>
</gene>
<dbReference type="RefSeq" id="WP_207141350.1">
    <property type="nucleotide sequence ID" value="NZ_JAEKJZ010000002.1"/>
</dbReference>
<comment type="similarity">
    <text evidence="1">Belongs to the aldehyde dehydrogenase family.</text>
</comment>
<dbReference type="Proteomes" id="UP000664096">
    <property type="component" value="Unassembled WGS sequence"/>
</dbReference>